<proteinExistence type="predicted"/>
<reference evidence="2 3" key="1">
    <citation type="submission" date="2018-06" db="EMBL/GenBank/DDBJ databases">
        <title>Genomic Encyclopedia of Archaeal and Bacterial Type Strains, Phase II (KMG-II): from individual species to whole genera.</title>
        <authorList>
            <person name="Goeker M."/>
        </authorList>
    </citation>
    <scope>NUCLEOTIDE SEQUENCE [LARGE SCALE GENOMIC DNA]</scope>
    <source>
        <strain evidence="2 3">DSM 29821</strain>
    </source>
</reference>
<keyword evidence="1" id="KW-0732">Signal</keyword>
<sequence>MSSNLTMKLFLLCCLIAACSLLNAHKASAQTDKTHPSLKKAELRAESLTKLSVMDKYPVEPELTAKCKTWSLNAATVLKLLPLAKPVEVNVIDASYNTLPVSMEGIIVINGKEWKCSINAGSFIWLYGDKEKYVYAWNNKSLDKYFVTGRDLGE</sequence>
<keyword evidence="3" id="KW-1185">Reference proteome</keyword>
<evidence type="ECO:0000313" key="2">
    <source>
        <dbReference type="EMBL" id="RAJ85999.1"/>
    </source>
</evidence>
<feature type="signal peptide" evidence="1">
    <location>
        <begin position="1"/>
        <end position="29"/>
    </location>
</feature>
<dbReference type="Proteomes" id="UP000249819">
    <property type="component" value="Unassembled WGS sequence"/>
</dbReference>
<organism evidence="2 3">
    <name type="scientific">Chitinophaga dinghuensis</name>
    <dbReference type="NCBI Taxonomy" id="1539050"/>
    <lineage>
        <taxon>Bacteria</taxon>
        <taxon>Pseudomonadati</taxon>
        <taxon>Bacteroidota</taxon>
        <taxon>Chitinophagia</taxon>
        <taxon>Chitinophagales</taxon>
        <taxon>Chitinophagaceae</taxon>
        <taxon>Chitinophaga</taxon>
    </lineage>
</organism>
<evidence type="ECO:0000256" key="1">
    <source>
        <dbReference type="SAM" id="SignalP"/>
    </source>
</evidence>
<feature type="chain" id="PRO_5016243119" evidence="1">
    <location>
        <begin position="30"/>
        <end position="154"/>
    </location>
</feature>
<gene>
    <name evidence="2" type="ORF">CLV59_102706</name>
</gene>
<accession>A0A327W661</accession>
<name>A0A327W661_9BACT</name>
<protein>
    <submittedName>
        <fullName evidence="2">Uncharacterized protein</fullName>
    </submittedName>
</protein>
<dbReference type="EMBL" id="QLMA01000002">
    <property type="protein sequence ID" value="RAJ85999.1"/>
    <property type="molecule type" value="Genomic_DNA"/>
</dbReference>
<comment type="caution">
    <text evidence="2">The sequence shown here is derived from an EMBL/GenBank/DDBJ whole genome shotgun (WGS) entry which is preliminary data.</text>
</comment>
<dbReference type="AlphaFoldDB" id="A0A327W661"/>
<evidence type="ECO:0000313" key="3">
    <source>
        <dbReference type="Proteomes" id="UP000249819"/>
    </source>
</evidence>